<sequence length="335" mass="36966">MKVFVRKRLMVYARLILMRLFKAVIVLFLIVIFNFLLIQLAPGDPAAILAGEAGAADQEFLNQLRERFGLDQPMYVQLWRYISGIAMLDFGYSYRLGVPVFDLIMDRLPATLLLTGTAFVLSLVLGIVAGSMAAARVKKPSGSLIMALALVFYATPLFWVALMSVMVFSVYLGWLPAYGLYTVGAGHTGFALVLDVVKHLVLPATTLALFFMAIYTRMTRTSMLDAAQQDYVKTARAKGLKPSIIQRRHVLRNALLPIITLAGLQAGQMVGGAILTETVFAWPGIGRLMFEALQQRDYNLLLGIFFFSAALVIVFNIITDLVYSLADPRIKKGAA</sequence>
<gene>
    <name evidence="9" type="ORF">HALTITAN_1018</name>
</gene>
<dbReference type="Gene3D" id="1.10.3720.10">
    <property type="entry name" value="MetI-like"/>
    <property type="match status" value="1"/>
</dbReference>
<evidence type="ECO:0000313" key="10">
    <source>
        <dbReference type="Proteomes" id="UP000011651"/>
    </source>
</evidence>
<protein>
    <submittedName>
        <fullName evidence="9">Binding-protein-dependent transport systems inner membrane component</fullName>
    </submittedName>
</protein>
<proteinExistence type="inferred from homology"/>
<evidence type="ECO:0000256" key="3">
    <source>
        <dbReference type="ARBA" id="ARBA00022475"/>
    </source>
</evidence>
<dbReference type="AlphaFoldDB" id="L9UCH4"/>
<dbReference type="InterPro" id="IPR000515">
    <property type="entry name" value="MetI-like"/>
</dbReference>
<dbReference type="Pfam" id="PF19300">
    <property type="entry name" value="BPD_transp_1_N"/>
    <property type="match status" value="1"/>
</dbReference>
<dbReference type="GO" id="GO:0055085">
    <property type="term" value="P:transmembrane transport"/>
    <property type="evidence" value="ECO:0007669"/>
    <property type="project" value="InterPro"/>
</dbReference>
<name>L9UCH4_9GAMM</name>
<dbReference type="PANTHER" id="PTHR43163:SF9">
    <property type="entry name" value="ABC TRANSPORTER PERMEASE PROTEIN"/>
    <property type="match status" value="1"/>
</dbReference>
<evidence type="ECO:0000256" key="5">
    <source>
        <dbReference type="ARBA" id="ARBA00022989"/>
    </source>
</evidence>
<evidence type="ECO:0000256" key="1">
    <source>
        <dbReference type="ARBA" id="ARBA00004651"/>
    </source>
</evidence>
<feature type="transmembrane region" description="Helical" evidence="7">
    <location>
        <begin position="254"/>
        <end position="280"/>
    </location>
</feature>
<dbReference type="InterPro" id="IPR045621">
    <property type="entry name" value="BPD_transp_1_N"/>
</dbReference>
<evidence type="ECO:0000256" key="7">
    <source>
        <dbReference type="RuleBase" id="RU363032"/>
    </source>
</evidence>
<reference evidence="9 10" key="1">
    <citation type="journal article" date="2013" name="Genome Announc.">
        <title>Draft Genome of the Marine Gammaproteobacterium Halomonas titanicae.</title>
        <authorList>
            <person name="Sanchez-Porro C."/>
            <person name="de la Haba R.R."/>
            <person name="Cruz-Hernandez N."/>
            <person name="Gonzalez J.M."/>
            <person name="Reyes-Guirao C."/>
            <person name="Navarro-Sampedro L."/>
            <person name="Carballo M."/>
            <person name="Ventosa A."/>
        </authorList>
    </citation>
    <scope>NUCLEOTIDE SEQUENCE [LARGE SCALE GENOMIC DNA]</scope>
    <source>
        <strain evidence="9 10">BH1</strain>
    </source>
</reference>
<evidence type="ECO:0000256" key="6">
    <source>
        <dbReference type="ARBA" id="ARBA00023136"/>
    </source>
</evidence>
<dbReference type="PANTHER" id="PTHR43163">
    <property type="entry name" value="DIPEPTIDE TRANSPORT SYSTEM PERMEASE PROTEIN DPPB-RELATED"/>
    <property type="match status" value="1"/>
</dbReference>
<keyword evidence="4 7" id="KW-0812">Transmembrane</keyword>
<feature type="domain" description="ABC transmembrane type-1" evidence="8">
    <location>
        <begin position="108"/>
        <end position="323"/>
    </location>
</feature>
<comment type="subcellular location">
    <subcellularLocation>
        <location evidence="1 7">Cell membrane</location>
        <topology evidence="1 7">Multi-pass membrane protein</topology>
    </subcellularLocation>
</comment>
<keyword evidence="2 7" id="KW-0813">Transport</keyword>
<feature type="transmembrane region" description="Helical" evidence="7">
    <location>
        <begin position="147"/>
        <end position="172"/>
    </location>
</feature>
<dbReference type="GO" id="GO:0005886">
    <property type="term" value="C:plasma membrane"/>
    <property type="evidence" value="ECO:0007669"/>
    <property type="project" value="UniProtKB-SubCell"/>
</dbReference>
<feature type="transmembrane region" description="Helical" evidence="7">
    <location>
        <begin position="20"/>
        <end position="41"/>
    </location>
</feature>
<feature type="transmembrane region" description="Helical" evidence="7">
    <location>
        <begin position="112"/>
        <end position="135"/>
    </location>
</feature>
<dbReference type="Pfam" id="PF00528">
    <property type="entry name" value="BPD_transp_1"/>
    <property type="match status" value="1"/>
</dbReference>
<dbReference type="CDD" id="cd06261">
    <property type="entry name" value="TM_PBP2"/>
    <property type="match status" value="1"/>
</dbReference>
<dbReference type="EMBL" id="AOPO01000003">
    <property type="protein sequence ID" value="ELY21908.1"/>
    <property type="molecule type" value="Genomic_DNA"/>
</dbReference>
<comment type="similarity">
    <text evidence="7">Belongs to the binding-protein-dependent transport system permease family.</text>
</comment>
<dbReference type="PROSITE" id="PS50928">
    <property type="entry name" value="ABC_TM1"/>
    <property type="match status" value="1"/>
</dbReference>
<comment type="caution">
    <text evidence="9">The sequence shown here is derived from an EMBL/GenBank/DDBJ whole genome shotgun (WGS) entry which is preliminary data.</text>
</comment>
<dbReference type="PATRIC" id="fig|1204738.3.peg.1525"/>
<keyword evidence="5 7" id="KW-1133">Transmembrane helix</keyword>
<evidence type="ECO:0000256" key="2">
    <source>
        <dbReference type="ARBA" id="ARBA00022448"/>
    </source>
</evidence>
<evidence type="ECO:0000259" key="8">
    <source>
        <dbReference type="PROSITE" id="PS50928"/>
    </source>
</evidence>
<feature type="transmembrane region" description="Helical" evidence="7">
    <location>
        <begin position="192"/>
        <end position="215"/>
    </location>
</feature>
<accession>L9UCH4</accession>
<dbReference type="Proteomes" id="UP000011651">
    <property type="component" value="Unassembled WGS sequence"/>
</dbReference>
<organism evidence="9 10">
    <name type="scientific">Vreelandella titanicae BH1</name>
    <dbReference type="NCBI Taxonomy" id="1204738"/>
    <lineage>
        <taxon>Bacteria</taxon>
        <taxon>Pseudomonadati</taxon>
        <taxon>Pseudomonadota</taxon>
        <taxon>Gammaproteobacteria</taxon>
        <taxon>Oceanospirillales</taxon>
        <taxon>Halomonadaceae</taxon>
        <taxon>Vreelandella</taxon>
    </lineage>
</organism>
<keyword evidence="6 7" id="KW-0472">Membrane</keyword>
<evidence type="ECO:0000313" key="9">
    <source>
        <dbReference type="EMBL" id="ELY21908.1"/>
    </source>
</evidence>
<dbReference type="SUPFAM" id="SSF161098">
    <property type="entry name" value="MetI-like"/>
    <property type="match status" value="1"/>
</dbReference>
<dbReference type="InterPro" id="IPR035906">
    <property type="entry name" value="MetI-like_sf"/>
</dbReference>
<evidence type="ECO:0000256" key="4">
    <source>
        <dbReference type="ARBA" id="ARBA00022692"/>
    </source>
</evidence>
<keyword evidence="3" id="KW-1003">Cell membrane</keyword>
<feature type="transmembrane region" description="Helical" evidence="7">
    <location>
        <begin position="300"/>
        <end position="323"/>
    </location>
</feature>